<accession>A0A1F5Q9K3</accession>
<gene>
    <name evidence="1" type="ORF">A3J05_03275</name>
</gene>
<dbReference type="AlphaFoldDB" id="A0A1F5Q9K3"/>
<proteinExistence type="predicted"/>
<reference evidence="1 2" key="1">
    <citation type="journal article" date="2016" name="Nat. Commun.">
        <title>Thousands of microbial genomes shed light on interconnected biogeochemical processes in an aquifer system.</title>
        <authorList>
            <person name="Anantharaman K."/>
            <person name="Brown C.T."/>
            <person name="Hug L.A."/>
            <person name="Sharon I."/>
            <person name="Castelle C.J."/>
            <person name="Probst A.J."/>
            <person name="Thomas B.C."/>
            <person name="Singh A."/>
            <person name="Wilkins M.J."/>
            <person name="Karaoz U."/>
            <person name="Brodie E.L."/>
            <person name="Williams K.H."/>
            <person name="Hubbard S.S."/>
            <person name="Banfield J.F."/>
        </authorList>
    </citation>
    <scope>NUCLEOTIDE SEQUENCE [LARGE SCALE GENOMIC DNA]</scope>
</reference>
<dbReference type="InterPro" id="IPR036691">
    <property type="entry name" value="Endo/exonu/phosph_ase_sf"/>
</dbReference>
<evidence type="ECO:0000313" key="1">
    <source>
        <dbReference type="EMBL" id="OGE98881.1"/>
    </source>
</evidence>
<sequence length="111" mass="12469">MKLVSLNVWGGMQFDPLMAFVRQYAPSTDIFCFQEVFDTITDRKSYGEKKICRANLLAELAFALPAFTSYFIAQHADYVFVSPGIEVKSFAVPNVAASDHLSMFLEFTPTP</sequence>
<organism evidence="1 2">
    <name type="scientific">Candidatus Doudnabacteria bacterium RIFCSPLOWO2_02_FULL_48_13</name>
    <dbReference type="NCBI Taxonomy" id="1817845"/>
    <lineage>
        <taxon>Bacteria</taxon>
        <taxon>Candidatus Doudnaibacteriota</taxon>
    </lineage>
</organism>
<comment type="caution">
    <text evidence="1">The sequence shown here is derived from an EMBL/GenBank/DDBJ whole genome shotgun (WGS) entry which is preliminary data.</text>
</comment>
<dbReference type="Proteomes" id="UP000177235">
    <property type="component" value="Unassembled WGS sequence"/>
</dbReference>
<evidence type="ECO:0008006" key="3">
    <source>
        <dbReference type="Google" id="ProtNLM"/>
    </source>
</evidence>
<evidence type="ECO:0000313" key="2">
    <source>
        <dbReference type="Proteomes" id="UP000177235"/>
    </source>
</evidence>
<protein>
    <recommendedName>
        <fullName evidence="3">Endonuclease/exonuclease/phosphatase domain-containing protein</fullName>
    </recommendedName>
</protein>
<dbReference type="EMBL" id="MFFF01000025">
    <property type="protein sequence ID" value="OGE98881.1"/>
    <property type="molecule type" value="Genomic_DNA"/>
</dbReference>
<name>A0A1F5Q9K3_9BACT</name>
<dbReference type="SUPFAM" id="SSF56219">
    <property type="entry name" value="DNase I-like"/>
    <property type="match status" value="2"/>
</dbReference>